<dbReference type="STRING" id="5722.A2G2F9"/>
<dbReference type="EMBL" id="DS114283">
    <property type="protein sequence ID" value="EAX88659.1"/>
    <property type="molecule type" value="Genomic_DNA"/>
</dbReference>
<evidence type="ECO:0000256" key="8">
    <source>
        <dbReference type="ARBA" id="ARBA00022777"/>
    </source>
</evidence>
<keyword evidence="10" id="KW-1133">Transmembrane helix</keyword>
<sequence>MISLRYDNESKVTVEDAISFSGKAYTLKYPCSTSDCTPYIIWLKPGMYRVERWGASGGFLDNRGAHGSYVSGILPIFTPEIFYLYLGQQGEWSGSSTYNGGGAGTINITNKNNYVSGGSGGGSSDLRLTKGHWKDFNSLKSRIIVAAGGAGDAYYNQIIQGGAGGALKGSDGSIHSEPNYVAGISLSTGGNQTSGGLRTNTTGQNGGFGYGGNCLNKNHGSGGGSGYYGGGSGYYGGGSGGFVGSRVTSGSGGSSYVSGYEGCRAIKKSSTVDSISHEDNSIHYLGIVFYSPLIKDGKTPIPCPDPSSSPTCTETGHYGHGYARITILGQYTPKTLLLCIPWISYSSMAFFILMYSEEK</sequence>
<keyword evidence="5" id="KW-0812">Transmembrane</keyword>
<organism evidence="17 18">
    <name type="scientific">Trichomonas vaginalis (strain ATCC PRA-98 / G3)</name>
    <dbReference type="NCBI Taxonomy" id="412133"/>
    <lineage>
        <taxon>Eukaryota</taxon>
        <taxon>Metamonada</taxon>
        <taxon>Parabasalia</taxon>
        <taxon>Trichomonadida</taxon>
        <taxon>Trichomonadidae</taxon>
        <taxon>Trichomonas</taxon>
    </lineage>
</organism>
<evidence type="ECO:0000313" key="17">
    <source>
        <dbReference type="EMBL" id="EAX88659.1"/>
    </source>
</evidence>
<dbReference type="GO" id="GO:0005886">
    <property type="term" value="C:plasma membrane"/>
    <property type="evidence" value="ECO:0007669"/>
    <property type="project" value="UniProtKB-SubCell"/>
</dbReference>
<dbReference type="InterPro" id="IPR055163">
    <property type="entry name" value="ALK/LTK-like_GRD"/>
</dbReference>
<dbReference type="VEuPathDB" id="TrichDB:TVAG_459740"/>
<dbReference type="AlphaFoldDB" id="A2G2F9"/>
<dbReference type="Pfam" id="PF12810">
    <property type="entry name" value="ALK_LTK_GRD"/>
    <property type="match status" value="1"/>
</dbReference>
<keyword evidence="6" id="KW-0732">Signal</keyword>
<dbReference type="Proteomes" id="UP000001542">
    <property type="component" value="Unassembled WGS sequence"/>
</dbReference>
<evidence type="ECO:0000256" key="15">
    <source>
        <dbReference type="ARBA" id="ARBA00023180"/>
    </source>
</evidence>
<evidence type="ECO:0000256" key="12">
    <source>
        <dbReference type="ARBA" id="ARBA00023137"/>
    </source>
</evidence>
<evidence type="ECO:0000256" key="1">
    <source>
        <dbReference type="ARBA" id="ARBA00004251"/>
    </source>
</evidence>
<dbReference type="RefSeq" id="XP_001301589.1">
    <property type="nucleotide sequence ID" value="XM_001301588.1"/>
</dbReference>
<keyword evidence="14" id="KW-0675">Receptor</keyword>
<evidence type="ECO:0000256" key="4">
    <source>
        <dbReference type="ARBA" id="ARBA00022679"/>
    </source>
</evidence>
<reference evidence="17" key="1">
    <citation type="submission" date="2006-10" db="EMBL/GenBank/DDBJ databases">
        <authorList>
            <person name="Amadeo P."/>
            <person name="Zhao Q."/>
            <person name="Wortman J."/>
            <person name="Fraser-Liggett C."/>
            <person name="Carlton J."/>
        </authorList>
    </citation>
    <scope>NUCLEOTIDE SEQUENCE</scope>
    <source>
        <strain evidence="17">G3</strain>
    </source>
</reference>
<dbReference type="GO" id="GO:0005524">
    <property type="term" value="F:ATP binding"/>
    <property type="evidence" value="ECO:0007669"/>
    <property type="project" value="UniProtKB-KW"/>
</dbReference>
<feature type="domain" description="ALK/LTK-like glycine-rich" evidence="16">
    <location>
        <begin position="39"/>
        <end position="328"/>
    </location>
</feature>
<keyword evidence="9" id="KW-0067">ATP-binding</keyword>
<evidence type="ECO:0000256" key="13">
    <source>
        <dbReference type="ARBA" id="ARBA00023157"/>
    </source>
</evidence>
<evidence type="ECO:0000256" key="5">
    <source>
        <dbReference type="ARBA" id="ARBA00022692"/>
    </source>
</evidence>
<keyword evidence="3" id="KW-1003">Cell membrane</keyword>
<keyword evidence="8" id="KW-0418">Kinase</keyword>
<dbReference type="GO" id="GO:0004714">
    <property type="term" value="F:transmembrane receptor protein tyrosine kinase activity"/>
    <property type="evidence" value="ECO:0007669"/>
    <property type="project" value="UniProtKB-EC"/>
</dbReference>
<keyword evidence="13" id="KW-1015">Disulfide bond</keyword>
<evidence type="ECO:0000256" key="14">
    <source>
        <dbReference type="ARBA" id="ARBA00023170"/>
    </source>
</evidence>
<reference evidence="17" key="2">
    <citation type="journal article" date="2007" name="Science">
        <title>Draft genome sequence of the sexually transmitted pathogen Trichomonas vaginalis.</title>
        <authorList>
            <person name="Carlton J.M."/>
            <person name="Hirt R.P."/>
            <person name="Silva J.C."/>
            <person name="Delcher A.L."/>
            <person name="Schatz M."/>
            <person name="Zhao Q."/>
            <person name="Wortman J.R."/>
            <person name="Bidwell S.L."/>
            <person name="Alsmark U.C.M."/>
            <person name="Besteiro S."/>
            <person name="Sicheritz-Ponten T."/>
            <person name="Noel C.J."/>
            <person name="Dacks J.B."/>
            <person name="Foster P.G."/>
            <person name="Simillion C."/>
            <person name="Van de Peer Y."/>
            <person name="Miranda-Saavedra D."/>
            <person name="Barton G.J."/>
            <person name="Westrop G.D."/>
            <person name="Mueller S."/>
            <person name="Dessi D."/>
            <person name="Fiori P.L."/>
            <person name="Ren Q."/>
            <person name="Paulsen I."/>
            <person name="Zhang H."/>
            <person name="Bastida-Corcuera F.D."/>
            <person name="Simoes-Barbosa A."/>
            <person name="Brown M.T."/>
            <person name="Hayes R.D."/>
            <person name="Mukherjee M."/>
            <person name="Okumura C.Y."/>
            <person name="Schneider R."/>
            <person name="Smith A.J."/>
            <person name="Vanacova S."/>
            <person name="Villalvazo M."/>
            <person name="Haas B.J."/>
            <person name="Pertea M."/>
            <person name="Feldblyum T.V."/>
            <person name="Utterback T.R."/>
            <person name="Shu C.L."/>
            <person name="Osoegawa K."/>
            <person name="de Jong P.J."/>
            <person name="Hrdy I."/>
            <person name="Horvathova L."/>
            <person name="Zubacova Z."/>
            <person name="Dolezal P."/>
            <person name="Malik S.B."/>
            <person name="Logsdon J.M. Jr."/>
            <person name="Henze K."/>
            <person name="Gupta A."/>
            <person name="Wang C.C."/>
            <person name="Dunne R.L."/>
            <person name="Upcroft J.A."/>
            <person name="Upcroft P."/>
            <person name="White O."/>
            <person name="Salzberg S.L."/>
            <person name="Tang P."/>
            <person name="Chiu C.-H."/>
            <person name="Lee Y.-S."/>
            <person name="Embley T.M."/>
            <person name="Coombs G.H."/>
            <person name="Mottram J.C."/>
            <person name="Tachezy J."/>
            <person name="Fraser-Liggett C.M."/>
            <person name="Johnson P.J."/>
        </authorList>
    </citation>
    <scope>NUCLEOTIDE SEQUENCE [LARGE SCALE GENOMIC DNA]</scope>
    <source>
        <strain evidence="17">G3</strain>
    </source>
</reference>
<dbReference type="InParanoid" id="A2G2F9"/>
<keyword evidence="11" id="KW-0472">Membrane</keyword>
<proteinExistence type="predicted"/>
<evidence type="ECO:0000256" key="10">
    <source>
        <dbReference type="ARBA" id="ARBA00022989"/>
    </source>
</evidence>
<keyword evidence="12" id="KW-0829">Tyrosine-protein kinase</keyword>
<comment type="subcellular location">
    <subcellularLocation>
        <location evidence="1">Cell membrane</location>
        <topology evidence="1">Single-pass type I membrane protein</topology>
    </subcellularLocation>
</comment>
<accession>A2G2F9</accession>
<evidence type="ECO:0000256" key="3">
    <source>
        <dbReference type="ARBA" id="ARBA00022475"/>
    </source>
</evidence>
<evidence type="ECO:0000256" key="11">
    <source>
        <dbReference type="ARBA" id="ARBA00023136"/>
    </source>
</evidence>
<keyword evidence="4" id="KW-0808">Transferase</keyword>
<dbReference type="KEGG" id="tva:4746320"/>
<evidence type="ECO:0000259" key="16">
    <source>
        <dbReference type="Pfam" id="PF12810"/>
    </source>
</evidence>
<dbReference type="EC" id="2.7.10.1" evidence="2"/>
<protein>
    <recommendedName>
        <fullName evidence="2">receptor protein-tyrosine kinase</fullName>
        <ecNumber evidence="2">2.7.10.1</ecNumber>
    </recommendedName>
</protein>
<keyword evidence="18" id="KW-1185">Reference proteome</keyword>
<evidence type="ECO:0000313" key="18">
    <source>
        <dbReference type="Proteomes" id="UP000001542"/>
    </source>
</evidence>
<evidence type="ECO:0000256" key="2">
    <source>
        <dbReference type="ARBA" id="ARBA00011902"/>
    </source>
</evidence>
<keyword evidence="15" id="KW-0325">Glycoprotein</keyword>
<evidence type="ECO:0000256" key="9">
    <source>
        <dbReference type="ARBA" id="ARBA00022840"/>
    </source>
</evidence>
<gene>
    <name evidence="17" type="ORF">TVAG_459740</name>
</gene>
<dbReference type="VEuPathDB" id="TrichDB:TVAGG3_0930500"/>
<name>A2G2F9_TRIV3</name>
<keyword evidence="7" id="KW-0547">Nucleotide-binding</keyword>
<evidence type="ECO:0000256" key="6">
    <source>
        <dbReference type="ARBA" id="ARBA00022729"/>
    </source>
</evidence>
<evidence type="ECO:0000256" key="7">
    <source>
        <dbReference type="ARBA" id="ARBA00022741"/>
    </source>
</evidence>